<gene>
    <name evidence="7" type="ORF">SE17_07800</name>
</gene>
<proteinExistence type="predicted"/>
<dbReference type="PANTHER" id="PTHR31290">
    <property type="entry name" value="UV-DAMAGE ENDONUCLEASE"/>
    <property type="match status" value="1"/>
</dbReference>
<evidence type="ECO:0000313" key="7">
    <source>
        <dbReference type="EMBL" id="KPV53748.1"/>
    </source>
</evidence>
<dbReference type="GO" id="GO:0004519">
    <property type="term" value="F:endonuclease activity"/>
    <property type="evidence" value="ECO:0007669"/>
    <property type="project" value="UniProtKB-KW"/>
</dbReference>
<accession>A0A0P9D7C8</accession>
<dbReference type="Gene3D" id="3.20.20.150">
    <property type="entry name" value="Divalent-metal-dependent TIM barrel enzymes"/>
    <property type="match status" value="1"/>
</dbReference>
<comment type="caution">
    <text evidence="7">The sequence shown here is derived from an EMBL/GenBank/DDBJ whole genome shotgun (WGS) entry which is preliminary data.</text>
</comment>
<keyword evidence="5" id="KW-0378">Hydrolase</keyword>
<evidence type="ECO:0000256" key="5">
    <source>
        <dbReference type="ARBA" id="ARBA00022801"/>
    </source>
</evidence>
<sequence length="325" mass="36571">MRLGFAVKVMARPDLPSNDARRWQNSPHLCVSLQYLAAIFDYLEQAGIHMYRISSDLAPYLTHPELPQFHNQIAECAAELAALGERARAQGLRLSFHPSQYILLNSPDAALVEKSIADLKAQSELLDAMGLGPEAVVVTHVGGVYGDTLSGRERWVETYARLPEVVRRRLVLENDDNRYDVADTVWINERCGVPLVFDNLHHWCLNRAGLDPHVALAACLQTWPTGVRPKIHYSSPRTELRTLERRNKTTGKIERVQAPPIWSGHADYLNPFEFITFLRGAASLPDFDIMIESKLKDVSLLQLRADLQRYAPDVAARFAEDLALA</sequence>
<dbReference type="Proteomes" id="UP000050509">
    <property type="component" value="Unassembled WGS sequence"/>
</dbReference>
<evidence type="ECO:0000256" key="2">
    <source>
        <dbReference type="ARBA" id="ARBA00022759"/>
    </source>
</evidence>
<dbReference type="Pfam" id="PF03851">
    <property type="entry name" value="UvdE"/>
    <property type="match status" value="1"/>
</dbReference>
<evidence type="ECO:0000256" key="6">
    <source>
        <dbReference type="ARBA" id="ARBA00023204"/>
    </source>
</evidence>
<keyword evidence="2 7" id="KW-0255">Endonuclease</keyword>
<reference evidence="7 8" key="1">
    <citation type="submission" date="2015-09" db="EMBL/GenBank/DDBJ databases">
        <title>Draft genome sequence of Kouleothrix aurantiaca JCM 19913.</title>
        <authorList>
            <person name="Hemp J."/>
        </authorList>
    </citation>
    <scope>NUCLEOTIDE SEQUENCE [LARGE SCALE GENOMIC DNA]</scope>
    <source>
        <strain evidence="7 8">COM-B</strain>
    </source>
</reference>
<evidence type="ECO:0000256" key="4">
    <source>
        <dbReference type="ARBA" id="ARBA00022769"/>
    </source>
</evidence>
<keyword evidence="3" id="KW-0227">DNA damage</keyword>
<dbReference type="AlphaFoldDB" id="A0A0P9D7C8"/>
<protein>
    <submittedName>
        <fullName evidence="7">UV damage repair endonuclease UvdE</fullName>
    </submittedName>
</protein>
<keyword evidence="6" id="KW-0234">DNA repair</keyword>
<dbReference type="PANTHER" id="PTHR31290:SF5">
    <property type="entry name" value="UV-DAMAGE ENDONUCLEASE"/>
    <property type="match status" value="1"/>
</dbReference>
<keyword evidence="1" id="KW-0540">Nuclease</keyword>
<dbReference type="GO" id="GO:0009411">
    <property type="term" value="P:response to UV"/>
    <property type="evidence" value="ECO:0007669"/>
    <property type="project" value="InterPro"/>
</dbReference>
<dbReference type="SUPFAM" id="SSF51658">
    <property type="entry name" value="Xylose isomerase-like"/>
    <property type="match status" value="1"/>
</dbReference>
<dbReference type="InterPro" id="IPR036237">
    <property type="entry name" value="Xyl_isomerase-like_sf"/>
</dbReference>
<dbReference type="EMBL" id="LJCR01000185">
    <property type="protein sequence ID" value="KPV53748.1"/>
    <property type="molecule type" value="Genomic_DNA"/>
</dbReference>
<evidence type="ECO:0000256" key="3">
    <source>
        <dbReference type="ARBA" id="ARBA00022763"/>
    </source>
</evidence>
<keyword evidence="4" id="KW-0228">DNA excision</keyword>
<dbReference type="GO" id="GO:0016787">
    <property type="term" value="F:hydrolase activity"/>
    <property type="evidence" value="ECO:0007669"/>
    <property type="project" value="UniProtKB-KW"/>
</dbReference>
<dbReference type="InterPro" id="IPR004601">
    <property type="entry name" value="UvdE"/>
</dbReference>
<dbReference type="NCBIfam" id="TIGR00629">
    <property type="entry name" value="uvde"/>
    <property type="match status" value="1"/>
</dbReference>
<keyword evidence="8" id="KW-1185">Reference proteome</keyword>
<evidence type="ECO:0000313" key="8">
    <source>
        <dbReference type="Proteomes" id="UP000050509"/>
    </source>
</evidence>
<evidence type="ECO:0000256" key="1">
    <source>
        <dbReference type="ARBA" id="ARBA00022722"/>
    </source>
</evidence>
<name>A0A0P9D7C8_9CHLR</name>
<organism evidence="7 8">
    <name type="scientific">Kouleothrix aurantiaca</name>
    <dbReference type="NCBI Taxonomy" id="186479"/>
    <lineage>
        <taxon>Bacteria</taxon>
        <taxon>Bacillati</taxon>
        <taxon>Chloroflexota</taxon>
        <taxon>Chloroflexia</taxon>
        <taxon>Chloroflexales</taxon>
        <taxon>Roseiflexineae</taxon>
        <taxon>Roseiflexaceae</taxon>
        <taxon>Kouleothrix</taxon>
    </lineage>
</organism>
<dbReference type="GO" id="GO:0006289">
    <property type="term" value="P:nucleotide-excision repair"/>
    <property type="evidence" value="ECO:0007669"/>
    <property type="project" value="InterPro"/>
</dbReference>